<gene>
    <name evidence="6" type="ORF">Purlil1_12275</name>
</gene>
<dbReference type="PIRSF" id="PIRSF001221">
    <property type="entry name" value="Amidase_fungi"/>
    <property type="match status" value="1"/>
</dbReference>
<proteinExistence type="inferred from homology"/>
<evidence type="ECO:0000256" key="4">
    <source>
        <dbReference type="ARBA" id="ARBA00022801"/>
    </source>
</evidence>
<dbReference type="InterPro" id="IPR020556">
    <property type="entry name" value="Amidase_CS"/>
</dbReference>
<comment type="catalytic activity">
    <reaction evidence="1">
        <text>a monocarboxylic acid amide + H2O = a monocarboxylate + NH4(+)</text>
        <dbReference type="Rhea" id="RHEA:12020"/>
        <dbReference type="ChEBI" id="CHEBI:15377"/>
        <dbReference type="ChEBI" id="CHEBI:28938"/>
        <dbReference type="ChEBI" id="CHEBI:35757"/>
        <dbReference type="ChEBI" id="CHEBI:83628"/>
        <dbReference type="EC" id="3.5.1.4"/>
    </reaction>
</comment>
<comment type="similarity">
    <text evidence="2">Belongs to the amidase family.</text>
</comment>
<organism evidence="6 7">
    <name type="scientific">Purpureocillium lilacinum</name>
    <name type="common">Paecilomyces lilacinus</name>
    <dbReference type="NCBI Taxonomy" id="33203"/>
    <lineage>
        <taxon>Eukaryota</taxon>
        <taxon>Fungi</taxon>
        <taxon>Dikarya</taxon>
        <taxon>Ascomycota</taxon>
        <taxon>Pezizomycotina</taxon>
        <taxon>Sordariomycetes</taxon>
        <taxon>Hypocreomycetidae</taxon>
        <taxon>Hypocreales</taxon>
        <taxon>Ophiocordycipitaceae</taxon>
        <taxon>Purpureocillium</taxon>
    </lineage>
</organism>
<evidence type="ECO:0000256" key="3">
    <source>
        <dbReference type="ARBA" id="ARBA00012922"/>
    </source>
</evidence>
<keyword evidence="4" id="KW-0378">Hydrolase</keyword>
<evidence type="ECO:0000259" key="5">
    <source>
        <dbReference type="Pfam" id="PF01425"/>
    </source>
</evidence>
<dbReference type="EMBL" id="JAWRVI010000095">
    <property type="protein sequence ID" value="KAK4077637.1"/>
    <property type="molecule type" value="Genomic_DNA"/>
</dbReference>
<dbReference type="InterPro" id="IPR036928">
    <property type="entry name" value="AS_sf"/>
</dbReference>
<evidence type="ECO:0000313" key="7">
    <source>
        <dbReference type="Proteomes" id="UP001287286"/>
    </source>
</evidence>
<protein>
    <recommendedName>
        <fullName evidence="3">amidase</fullName>
        <ecNumber evidence="3">3.5.1.4</ecNumber>
    </recommendedName>
</protein>
<dbReference type="Proteomes" id="UP001287286">
    <property type="component" value="Unassembled WGS sequence"/>
</dbReference>
<evidence type="ECO:0000256" key="1">
    <source>
        <dbReference type="ARBA" id="ARBA00001311"/>
    </source>
</evidence>
<sequence>MSRVTDTMMYASKPNRRQPDMTWENIAAEKRRRRAAAIEAVQPILKKAQLDGRPASAPKLEDIAALTSQLGNGSITAESVALAYISRAIHAQSQTNCLSEPLFDDAVKQARDLDAYFSRTGRLIGPLHGVPVSVKDQFNVRGVDTTLGYIARSFKPAERDASLVQTLKGLGAIIITKTTIPQSILWAETESPVWGLTTYPQHPNLTPGGSSGGEAALLAMSGAVCGWGTDIGGSIRGPSHLCGLFGLKPSSTRFPYAGVPNSQEGQAHVPSSIGPMSRHLSTLIDMTRSCLLAQPWVLDPNVTPLPWREDKYVEVQTRPLKIGLILDDGVVRPHPEIELAVQRAAELLEQAGHEIVPWDTSDHMDCIKIMDQVYRADGGEDIRNEVAAAGEPLLPHVAALLESARPISVYNYWQLHRLKVAAQQAYNDKWNDSHRLGQARHPEQRSVDVLISPVMSHTAVPHRKTGKWVGYTKIWNFLDYTAMSFPLARFGGDPTEVGDSSSEQILVAATRARAEFQQKYVPRNDLDEWNQQQYDPEAMHDLPIGVQIIGRRFEEEKVLGVATVLEKLLH</sequence>
<dbReference type="Pfam" id="PF01425">
    <property type="entry name" value="Amidase"/>
    <property type="match status" value="1"/>
</dbReference>
<dbReference type="SUPFAM" id="SSF75304">
    <property type="entry name" value="Amidase signature (AS) enzymes"/>
    <property type="match status" value="1"/>
</dbReference>
<feature type="domain" description="Amidase" evidence="5">
    <location>
        <begin position="81"/>
        <end position="559"/>
    </location>
</feature>
<evidence type="ECO:0000313" key="6">
    <source>
        <dbReference type="EMBL" id="KAK4077637.1"/>
    </source>
</evidence>
<reference evidence="6 7" key="1">
    <citation type="journal article" date="2024" name="Microbiol. Resour. Announc.">
        <title>Genome annotations for the ascomycete fungi Trichoderma harzianum, Trichoderma aggressivum, and Purpureocillium lilacinum.</title>
        <authorList>
            <person name="Beijen E.P.W."/>
            <person name="Ohm R.A."/>
        </authorList>
    </citation>
    <scope>NUCLEOTIDE SEQUENCE [LARGE SCALE GENOMIC DNA]</scope>
    <source>
        <strain evidence="6 7">CBS 150709</strain>
    </source>
</reference>
<comment type="caution">
    <text evidence="6">The sequence shown here is derived from an EMBL/GenBank/DDBJ whole genome shotgun (WGS) entry which is preliminary data.</text>
</comment>
<evidence type="ECO:0000256" key="2">
    <source>
        <dbReference type="ARBA" id="ARBA00009199"/>
    </source>
</evidence>
<dbReference type="PROSITE" id="PS00571">
    <property type="entry name" value="AMIDASES"/>
    <property type="match status" value="1"/>
</dbReference>
<dbReference type="EC" id="3.5.1.4" evidence="3"/>
<keyword evidence="7" id="KW-1185">Reference proteome</keyword>
<dbReference type="PANTHER" id="PTHR46072:SF2">
    <property type="entry name" value="AMIDASE (EUROFUNG)"/>
    <property type="match status" value="1"/>
</dbReference>
<accession>A0ABR0BHD6</accession>
<dbReference type="PANTHER" id="PTHR46072">
    <property type="entry name" value="AMIDASE-RELATED-RELATED"/>
    <property type="match status" value="1"/>
</dbReference>
<name>A0ABR0BHD6_PURLI</name>
<dbReference type="InterPro" id="IPR023631">
    <property type="entry name" value="Amidase_dom"/>
</dbReference>
<dbReference type="Gene3D" id="3.90.1300.10">
    <property type="entry name" value="Amidase signature (AS) domain"/>
    <property type="match status" value="1"/>
</dbReference>